<accession>A0A1X2H3P4</accession>
<sequence length="80" mass="9531">MTRHVHLRNKMHLSIQHCILNANPFLFFLFLPGMIQPIIFHANRFAVRPPRPAENSKCSWWHTDITDARKLPFRFFFAGK</sequence>
<protein>
    <submittedName>
        <fullName evidence="2">Uncharacterized protein</fullName>
    </submittedName>
</protein>
<keyword evidence="1" id="KW-0472">Membrane</keyword>
<evidence type="ECO:0000313" key="3">
    <source>
        <dbReference type="Proteomes" id="UP000242180"/>
    </source>
</evidence>
<keyword evidence="3" id="KW-1185">Reference proteome</keyword>
<dbReference type="InParanoid" id="A0A1X2H3P4"/>
<dbReference type="EMBL" id="MCGN01000009">
    <property type="protein sequence ID" value="ORY93024.1"/>
    <property type="molecule type" value="Genomic_DNA"/>
</dbReference>
<dbReference type="AlphaFoldDB" id="A0A1X2H3P4"/>
<keyword evidence="1" id="KW-1133">Transmembrane helix</keyword>
<evidence type="ECO:0000256" key="1">
    <source>
        <dbReference type="SAM" id="Phobius"/>
    </source>
</evidence>
<dbReference type="Proteomes" id="UP000242180">
    <property type="component" value="Unassembled WGS sequence"/>
</dbReference>
<feature type="transmembrane region" description="Helical" evidence="1">
    <location>
        <begin position="20"/>
        <end position="40"/>
    </location>
</feature>
<reference evidence="2 3" key="1">
    <citation type="submission" date="2016-07" db="EMBL/GenBank/DDBJ databases">
        <title>Pervasive Adenine N6-methylation of Active Genes in Fungi.</title>
        <authorList>
            <consortium name="DOE Joint Genome Institute"/>
            <person name="Mondo S.J."/>
            <person name="Dannebaum R.O."/>
            <person name="Kuo R.C."/>
            <person name="Labutti K."/>
            <person name="Haridas S."/>
            <person name="Kuo A."/>
            <person name="Salamov A."/>
            <person name="Ahrendt S.R."/>
            <person name="Lipzen A."/>
            <person name="Sullivan W."/>
            <person name="Andreopoulos W.B."/>
            <person name="Clum A."/>
            <person name="Lindquist E."/>
            <person name="Daum C."/>
            <person name="Ramamoorthy G.K."/>
            <person name="Gryganskyi A."/>
            <person name="Culley D."/>
            <person name="Magnuson J.K."/>
            <person name="James T.Y."/>
            <person name="O'Malley M.A."/>
            <person name="Stajich J.E."/>
            <person name="Spatafora J.W."/>
            <person name="Visel A."/>
            <person name="Grigoriev I.V."/>
        </authorList>
    </citation>
    <scope>NUCLEOTIDE SEQUENCE [LARGE SCALE GENOMIC DNA]</scope>
    <source>
        <strain evidence="2 3">NRRL 2496</strain>
    </source>
</reference>
<evidence type="ECO:0000313" key="2">
    <source>
        <dbReference type="EMBL" id="ORY93024.1"/>
    </source>
</evidence>
<gene>
    <name evidence="2" type="ORF">BCR43DRAFT_496208</name>
</gene>
<organism evidence="2 3">
    <name type="scientific">Syncephalastrum racemosum</name>
    <name type="common">Filamentous fungus</name>
    <dbReference type="NCBI Taxonomy" id="13706"/>
    <lineage>
        <taxon>Eukaryota</taxon>
        <taxon>Fungi</taxon>
        <taxon>Fungi incertae sedis</taxon>
        <taxon>Mucoromycota</taxon>
        <taxon>Mucoromycotina</taxon>
        <taxon>Mucoromycetes</taxon>
        <taxon>Mucorales</taxon>
        <taxon>Syncephalastraceae</taxon>
        <taxon>Syncephalastrum</taxon>
    </lineage>
</organism>
<name>A0A1X2H3P4_SYNRA</name>
<keyword evidence="1" id="KW-0812">Transmembrane</keyword>
<proteinExistence type="predicted"/>
<comment type="caution">
    <text evidence="2">The sequence shown here is derived from an EMBL/GenBank/DDBJ whole genome shotgun (WGS) entry which is preliminary data.</text>
</comment>